<feature type="transmembrane region" description="Helical" evidence="1">
    <location>
        <begin position="147"/>
        <end position="175"/>
    </location>
</feature>
<dbReference type="Proteomes" id="UP000766629">
    <property type="component" value="Unassembled WGS sequence"/>
</dbReference>
<feature type="transmembrane region" description="Helical" evidence="1">
    <location>
        <begin position="20"/>
        <end position="45"/>
    </location>
</feature>
<protein>
    <recommendedName>
        <fullName evidence="4">Glycerophosphoryl diester phosphodiesterase membrane domain-containing protein</fullName>
    </recommendedName>
</protein>
<dbReference type="RefSeq" id="WP_222508500.1">
    <property type="nucleotide sequence ID" value="NZ_JAHVJA010000004.1"/>
</dbReference>
<evidence type="ECO:0000256" key="1">
    <source>
        <dbReference type="SAM" id="Phobius"/>
    </source>
</evidence>
<reference evidence="2 3" key="1">
    <citation type="submission" date="2021-06" db="EMBL/GenBank/DDBJ databases">
        <title>50 bacteria genomes isolated from Dapeng, Shenzhen, China.</title>
        <authorList>
            <person name="Zheng W."/>
            <person name="Yu S."/>
            <person name="Huang Y."/>
        </authorList>
    </citation>
    <scope>NUCLEOTIDE SEQUENCE [LARGE SCALE GENOMIC DNA]</scope>
    <source>
        <strain evidence="2 3">DP1N14-2</strain>
    </source>
</reference>
<name>A0ABS7NGX5_9RHOB</name>
<evidence type="ECO:0000313" key="2">
    <source>
        <dbReference type="EMBL" id="MBY6140171.1"/>
    </source>
</evidence>
<organism evidence="2 3">
    <name type="scientific">Leisingera daeponensis</name>
    <dbReference type="NCBI Taxonomy" id="405746"/>
    <lineage>
        <taxon>Bacteria</taxon>
        <taxon>Pseudomonadati</taxon>
        <taxon>Pseudomonadota</taxon>
        <taxon>Alphaproteobacteria</taxon>
        <taxon>Rhodobacterales</taxon>
        <taxon>Roseobacteraceae</taxon>
        <taxon>Leisingera</taxon>
    </lineage>
</organism>
<comment type="caution">
    <text evidence="2">The sequence shown here is derived from an EMBL/GenBank/DDBJ whole genome shotgun (WGS) entry which is preliminary data.</text>
</comment>
<keyword evidence="3" id="KW-1185">Reference proteome</keyword>
<dbReference type="EMBL" id="JAHVJA010000004">
    <property type="protein sequence ID" value="MBY6140171.1"/>
    <property type="molecule type" value="Genomic_DNA"/>
</dbReference>
<evidence type="ECO:0008006" key="4">
    <source>
        <dbReference type="Google" id="ProtNLM"/>
    </source>
</evidence>
<keyword evidence="1" id="KW-0812">Transmembrane</keyword>
<evidence type="ECO:0000313" key="3">
    <source>
        <dbReference type="Proteomes" id="UP000766629"/>
    </source>
</evidence>
<feature type="transmembrane region" description="Helical" evidence="1">
    <location>
        <begin position="196"/>
        <end position="214"/>
    </location>
</feature>
<proteinExistence type="predicted"/>
<keyword evidence="1" id="KW-1133">Transmembrane helix</keyword>
<feature type="transmembrane region" description="Helical" evidence="1">
    <location>
        <begin position="220"/>
        <end position="248"/>
    </location>
</feature>
<sequence>MKGWAIFKHSVRMVLRNLNYAVRIATGPVLIGVAVVFALLASAGLPMTLMGDQQALSQALAAGSFGLTLLAVFLTIVAVQIWVFVSWHRFVLLEEYPSGLLPAFRGDRMLAYVGNALLIFLVALAVMIPAGVIAALVGGIAGEGGAAVIALVIILFALFTAVAIYRLTPILPAAAIGQPLKLRDAWDKTRGTTGTIMLLVVLLGLFNVLLQVVVDLSMAVFAPLGIVFLILATLVATLVNVSVVTTFYGHYVEGRPI</sequence>
<accession>A0ABS7NGX5</accession>
<gene>
    <name evidence="2" type="ORF">KUV26_12050</name>
</gene>
<feature type="transmembrane region" description="Helical" evidence="1">
    <location>
        <begin position="65"/>
        <end position="88"/>
    </location>
</feature>
<keyword evidence="1" id="KW-0472">Membrane</keyword>
<feature type="transmembrane region" description="Helical" evidence="1">
    <location>
        <begin position="109"/>
        <end position="141"/>
    </location>
</feature>